<proteinExistence type="predicted"/>
<evidence type="ECO:0000313" key="2">
    <source>
        <dbReference type="EMBL" id="CAG5159187.1"/>
    </source>
</evidence>
<keyword evidence="3" id="KW-1185">Reference proteome</keyword>
<sequence length="731" mass="82295">MAGFKSFFSAKSSRLSHDNQFAEHDHNSRMNSNTGMSWNNSASKLDHKRDSSTRLVTGFQKMFGYHRRNDSVTPSSVPMASAMPSAPAPATSTSTPERLYRFQSPKQKKHVNPIPSLPSTADNTMFMSKTTMHSCMVPSSTPPTSPLTPPTSARSETSTPNSRHVVVPPLIPLIKPAKGAAEPTSKTEADISLMTDIDTRADCQAILRTSSQPVVVKPTHDSSDACTNRFEAAMADRRAADKLLAQCHAAIKPQANTGKRVKPLETIIKKKSSRDSHGIAHLPSNLSPPAHCRAHARTVNQAIEALRRREAIKHLAFYAADGCPINIDIMDQINAHFHLKARHAHDEIPDVTFNVNAINIRASQMPIGSVERNWIKRYNAAVNNAELVERRLMNSEDHEMIIAQLFPEERGHILKPEHFEIFMAGLGEEGILTKAQAKSIANIAVTHQEFDQGVHYVEGSVKKHSHRRNPTEVAIFNIPQQASRSVASFSPRPTNQPELYYYLRILVEAAVYDQKFWKGYFFPNARNKLNDYFQAYKTSQEGWLLPPNLTDYKREWTHRDVRLLHRGQLICDLLKQYEANDVTDFGIIRAIRATYVGIPAQPSWCAEDLESFLYHRVADSGLAVSKIPEILLLHPDNDMTFANSRLRQQVVGGLRERAELFEKEETARLREINRSYMTFEAAKRKGLTRWERMKEGLEKAFGKKVAFVPFDPFAPEHKVGKQRVMTGGSRL</sequence>
<feature type="compositionally biased region" description="Pro residues" evidence="1">
    <location>
        <begin position="140"/>
        <end position="149"/>
    </location>
</feature>
<feature type="region of interest" description="Disordered" evidence="1">
    <location>
        <begin position="15"/>
        <end position="52"/>
    </location>
</feature>
<dbReference type="RefSeq" id="XP_043169010.1">
    <property type="nucleotide sequence ID" value="XM_043313075.1"/>
</dbReference>
<feature type="compositionally biased region" description="Polar residues" evidence="1">
    <location>
        <begin position="153"/>
        <end position="162"/>
    </location>
</feature>
<organism evidence="2 3">
    <name type="scientific">Alternaria atra</name>
    <dbReference type="NCBI Taxonomy" id="119953"/>
    <lineage>
        <taxon>Eukaryota</taxon>
        <taxon>Fungi</taxon>
        <taxon>Dikarya</taxon>
        <taxon>Ascomycota</taxon>
        <taxon>Pezizomycotina</taxon>
        <taxon>Dothideomycetes</taxon>
        <taxon>Pleosporomycetidae</taxon>
        <taxon>Pleosporales</taxon>
        <taxon>Pleosporineae</taxon>
        <taxon>Pleosporaceae</taxon>
        <taxon>Alternaria</taxon>
        <taxon>Alternaria sect. Ulocladioides</taxon>
    </lineage>
</organism>
<reference evidence="2" key="1">
    <citation type="submission" date="2021-05" db="EMBL/GenBank/DDBJ databases">
        <authorList>
            <person name="Stam R."/>
        </authorList>
    </citation>
    <scope>NUCLEOTIDE SEQUENCE</scope>
    <source>
        <strain evidence="2">CS162</strain>
    </source>
</reference>
<feature type="compositionally biased region" description="Polar residues" evidence="1">
    <location>
        <begin position="29"/>
        <end position="43"/>
    </location>
</feature>
<feature type="compositionally biased region" description="Basic and acidic residues" evidence="1">
    <location>
        <begin position="15"/>
        <end position="28"/>
    </location>
</feature>
<dbReference type="OrthoDB" id="3693677at2759"/>
<dbReference type="AlphaFoldDB" id="A0A8J2I4U8"/>
<name>A0A8J2I4U8_9PLEO</name>
<comment type="caution">
    <text evidence="2">The sequence shown here is derived from an EMBL/GenBank/DDBJ whole genome shotgun (WGS) entry which is preliminary data.</text>
</comment>
<protein>
    <submittedName>
        <fullName evidence="2">Uncharacterized protein</fullName>
    </submittedName>
</protein>
<feature type="region of interest" description="Disordered" evidence="1">
    <location>
        <begin position="67"/>
        <end position="97"/>
    </location>
</feature>
<evidence type="ECO:0000256" key="1">
    <source>
        <dbReference type="SAM" id="MobiDB-lite"/>
    </source>
</evidence>
<feature type="region of interest" description="Disordered" evidence="1">
    <location>
        <begin position="103"/>
        <end position="122"/>
    </location>
</feature>
<dbReference type="Proteomes" id="UP000676310">
    <property type="component" value="Unassembled WGS sequence"/>
</dbReference>
<accession>A0A8J2I4U8</accession>
<dbReference type="EMBL" id="CAJRGZ010000019">
    <property type="protein sequence ID" value="CAG5159187.1"/>
    <property type="molecule type" value="Genomic_DNA"/>
</dbReference>
<gene>
    <name evidence="2" type="ORF">ALTATR162_LOCUS5456</name>
</gene>
<evidence type="ECO:0000313" key="3">
    <source>
        <dbReference type="Proteomes" id="UP000676310"/>
    </source>
</evidence>
<dbReference type="GeneID" id="67017236"/>
<feature type="compositionally biased region" description="Low complexity" evidence="1">
    <location>
        <begin position="73"/>
        <end position="96"/>
    </location>
</feature>
<feature type="region of interest" description="Disordered" evidence="1">
    <location>
        <begin position="134"/>
        <end position="164"/>
    </location>
</feature>